<dbReference type="EMBL" id="CP036200">
    <property type="protein sequence ID" value="QBF83519.1"/>
    <property type="molecule type" value="Genomic_DNA"/>
</dbReference>
<keyword evidence="1" id="KW-0472">Membrane</keyword>
<feature type="transmembrane region" description="Helical" evidence="1">
    <location>
        <begin position="46"/>
        <end position="65"/>
    </location>
</feature>
<name>A0A411PIV9_9GAMM</name>
<reference evidence="2 3" key="1">
    <citation type="submission" date="2019-02" db="EMBL/GenBank/DDBJ databases">
        <title>Shewanella sp. D4-2 isolated from Dokdo Island.</title>
        <authorList>
            <person name="Baek K."/>
        </authorList>
    </citation>
    <scope>NUCLEOTIDE SEQUENCE [LARGE SCALE GENOMIC DNA]</scope>
    <source>
        <strain evidence="2 3">D4-2</strain>
    </source>
</reference>
<evidence type="ECO:0000313" key="3">
    <source>
        <dbReference type="Proteomes" id="UP000291106"/>
    </source>
</evidence>
<protein>
    <submittedName>
        <fullName evidence="2">Uncharacterized protein</fullName>
    </submittedName>
</protein>
<dbReference type="OrthoDB" id="5600385at2"/>
<dbReference type="KEGG" id="smai:EXU30_13075"/>
<accession>A0A411PIV9</accession>
<sequence length="74" mass="8318">MQLKCSHCHKSFLPTEIKDHRGKGLKMHIACPHCQAWLARHMGYTLAKLLAFYGGIIALICSFVMDDTSQVTTL</sequence>
<keyword evidence="3" id="KW-1185">Reference proteome</keyword>
<organism evidence="2 3">
    <name type="scientific">Shewanella maritima</name>
    <dbReference type="NCBI Taxonomy" id="2520507"/>
    <lineage>
        <taxon>Bacteria</taxon>
        <taxon>Pseudomonadati</taxon>
        <taxon>Pseudomonadota</taxon>
        <taxon>Gammaproteobacteria</taxon>
        <taxon>Alteromonadales</taxon>
        <taxon>Shewanellaceae</taxon>
        <taxon>Shewanella</taxon>
    </lineage>
</organism>
<keyword evidence="1" id="KW-1133">Transmembrane helix</keyword>
<dbReference type="RefSeq" id="WP_130600715.1">
    <property type="nucleotide sequence ID" value="NZ_CP036200.1"/>
</dbReference>
<keyword evidence="1" id="KW-0812">Transmembrane</keyword>
<dbReference type="AlphaFoldDB" id="A0A411PIV9"/>
<evidence type="ECO:0000313" key="2">
    <source>
        <dbReference type="EMBL" id="QBF83519.1"/>
    </source>
</evidence>
<evidence type="ECO:0000256" key="1">
    <source>
        <dbReference type="SAM" id="Phobius"/>
    </source>
</evidence>
<dbReference type="Proteomes" id="UP000291106">
    <property type="component" value="Chromosome"/>
</dbReference>
<gene>
    <name evidence="2" type="ORF">EXU30_13075</name>
</gene>
<proteinExistence type="predicted"/>